<evidence type="ECO:0000313" key="3">
    <source>
        <dbReference type="Proteomes" id="UP001239782"/>
    </source>
</evidence>
<keyword evidence="3" id="KW-1185">Reference proteome</keyword>
<name>A0AA51RVM5_9GAMM</name>
<evidence type="ECO:0000313" key="2">
    <source>
        <dbReference type="EMBL" id="WMS88488.1"/>
    </source>
</evidence>
<reference evidence="2 3" key="1">
    <citation type="submission" date="2023-08" db="EMBL/GenBank/DDBJ databases">
        <title>Pleionea litopenaei sp. nov., isolated from stomach of juvenile Litopenaeus vannamei.</title>
        <authorList>
            <person name="Rho A.M."/>
            <person name="Hwang C.Y."/>
        </authorList>
    </citation>
    <scope>NUCLEOTIDE SEQUENCE [LARGE SCALE GENOMIC DNA]</scope>
    <source>
        <strain evidence="2 3">HL-JVS1</strain>
    </source>
</reference>
<organism evidence="2 3">
    <name type="scientific">Pleionea litopenaei</name>
    <dbReference type="NCBI Taxonomy" id="3070815"/>
    <lineage>
        <taxon>Bacteria</taxon>
        <taxon>Pseudomonadati</taxon>
        <taxon>Pseudomonadota</taxon>
        <taxon>Gammaproteobacteria</taxon>
        <taxon>Oceanospirillales</taxon>
        <taxon>Pleioneaceae</taxon>
        <taxon>Pleionea</taxon>
    </lineage>
</organism>
<dbReference type="RefSeq" id="WP_309203702.1">
    <property type="nucleotide sequence ID" value="NZ_CP133548.1"/>
</dbReference>
<keyword evidence="1" id="KW-0812">Transmembrane</keyword>
<protein>
    <submittedName>
        <fullName evidence="2">Uncharacterized protein</fullName>
    </submittedName>
</protein>
<feature type="transmembrane region" description="Helical" evidence="1">
    <location>
        <begin position="14"/>
        <end position="33"/>
    </location>
</feature>
<accession>A0AA51RVM5</accession>
<proteinExistence type="predicted"/>
<feature type="transmembrane region" description="Helical" evidence="1">
    <location>
        <begin position="62"/>
        <end position="84"/>
    </location>
</feature>
<keyword evidence="1" id="KW-0472">Membrane</keyword>
<keyword evidence="1" id="KW-1133">Transmembrane helix</keyword>
<sequence length="156" mass="16962">MNESATKQAQSKKIPWLSIITGGIISYVFASIFHTQQVLSELSKLGVEIGGKTWLDTALSDLWGMLPSYGLAIMIGFLIAFSLLVKTGWFKSVPTLVRFTLIGILVILLIHALMYPILNITLIAGARSAFGFSLQLFSGSIGGLSIALHLLKRESH</sequence>
<dbReference type="AlphaFoldDB" id="A0AA51RVM5"/>
<dbReference type="EMBL" id="CP133548">
    <property type="protein sequence ID" value="WMS88488.1"/>
    <property type="molecule type" value="Genomic_DNA"/>
</dbReference>
<gene>
    <name evidence="2" type="ORF">Q9312_06120</name>
</gene>
<evidence type="ECO:0000256" key="1">
    <source>
        <dbReference type="SAM" id="Phobius"/>
    </source>
</evidence>
<dbReference type="Proteomes" id="UP001239782">
    <property type="component" value="Chromosome"/>
</dbReference>
<feature type="transmembrane region" description="Helical" evidence="1">
    <location>
        <begin position="130"/>
        <end position="151"/>
    </location>
</feature>
<dbReference type="KEGG" id="plei:Q9312_06120"/>
<feature type="transmembrane region" description="Helical" evidence="1">
    <location>
        <begin position="96"/>
        <end position="118"/>
    </location>
</feature>